<feature type="transmembrane region" description="Helical" evidence="25">
    <location>
        <begin position="313"/>
        <end position="336"/>
    </location>
</feature>
<comment type="catalytic activity">
    <reaction evidence="18">
        <text>L-histidyl-L-alpha-amino acid(out) = L-histidyl-L-alpha-amino acid(in)</text>
        <dbReference type="Rhea" id="RHEA:79379"/>
        <dbReference type="ChEBI" id="CHEBI:229964"/>
    </reaction>
</comment>
<comment type="catalytic activity">
    <reaction evidence="8">
        <text>L-lysyl-L-alanine(out) = L-lysyl-L-alanine(in)</text>
        <dbReference type="Rhea" id="RHEA:79399"/>
        <dbReference type="ChEBI" id="CHEBI:229954"/>
    </reaction>
</comment>
<protein>
    <recommendedName>
        <fullName evidence="21">Lysosomal dipeptide transporter MFSD1</fullName>
    </recommendedName>
    <alternativeName>
        <fullName evidence="22">Major facilitator superfamily domain-containing protein 1</fullName>
    </alternativeName>
</protein>
<dbReference type="EMBL" id="BMOB01000013">
    <property type="protein sequence ID" value="GGI92654.1"/>
    <property type="molecule type" value="Genomic_DNA"/>
</dbReference>
<evidence type="ECO:0000256" key="23">
    <source>
        <dbReference type="ARBA" id="ARBA00045709"/>
    </source>
</evidence>
<evidence type="ECO:0000256" key="18">
    <source>
        <dbReference type="ARBA" id="ARBA00044912"/>
    </source>
</evidence>
<dbReference type="AlphaFoldDB" id="A0A917NDX3"/>
<comment type="similarity">
    <text evidence="2">Belongs to the major facilitator superfamily.</text>
</comment>
<keyword evidence="3" id="KW-0813">Transport</keyword>
<dbReference type="CDD" id="cd06174">
    <property type="entry name" value="MFS"/>
    <property type="match status" value="1"/>
</dbReference>
<keyword evidence="7" id="KW-0458">Lysosome</keyword>
<dbReference type="PANTHER" id="PTHR23512">
    <property type="entry name" value="MAJOR FACILITATOR SUPERFAMILY DOMAIN-CONTAINING PROTEIN 1"/>
    <property type="match status" value="1"/>
</dbReference>
<evidence type="ECO:0000256" key="17">
    <source>
        <dbReference type="ARBA" id="ARBA00044903"/>
    </source>
</evidence>
<evidence type="ECO:0000256" key="19">
    <source>
        <dbReference type="ARBA" id="ARBA00044919"/>
    </source>
</evidence>
<feature type="transmembrane region" description="Helical" evidence="25">
    <location>
        <begin position="12"/>
        <end position="37"/>
    </location>
</feature>
<evidence type="ECO:0000256" key="22">
    <source>
        <dbReference type="ARBA" id="ARBA00045018"/>
    </source>
</evidence>
<evidence type="ECO:0000256" key="21">
    <source>
        <dbReference type="ARBA" id="ARBA00044985"/>
    </source>
</evidence>
<feature type="transmembrane region" description="Helical" evidence="25">
    <location>
        <begin position="166"/>
        <end position="190"/>
    </location>
</feature>
<dbReference type="GO" id="GO:0022857">
    <property type="term" value="F:transmembrane transporter activity"/>
    <property type="evidence" value="ECO:0007669"/>
    <property type="project" value="InterPro"/>
</dbReference>
<feature type="transmembrane region" description="Helical" evidence="25">
    <location>
        <begin position="49"/>
        <end position="68"/>
    </location>
</feature>
<feature type="transmembrane region" description="Helical" evidence="25">
    <location>
        <begin position="105"/>
        <end position="127"/>
    </location>
</feature>
<comment type="catalytic activity">
    <reaction evidence="14">
        <text>L-aspartyl-L-lysine(out) = L-aspartyl-L-lysine(in)</text>
        <dbReference type="Rhea" id="RHEA:79411"/>
        <dbReference type="ChEBI" id="CHEBI:229953"/>
    </reaction>
</comment>
<evidence type="ECO:0000256" key="12">
    <source>
        <dbReference type="ARBA" id="ARBA00044891"/>
    </source>
</evidence>
<comment type="catalytic activity">
    <reaction evidence="19">
        <text>L-alanyl-L-lysine(out) = L-alanyl-L-lysine(in)</text>
        <dbReference type="Rhea" id="RHEA:79415"/>
        <dbReference type="ChEBI" id="CHEBI:192470"/>
    </reaction>
</comment>
<dbReference type="Gene3D" id="1.20.1250.20">
    <property type="entry name" value="MFS general substrate transporter like domains"/>
    <property type="match status" value="2"/>
</dbReference>
<dbReference type="InterPro" id="IPR052187">
    <property type="entry name" value="MFSD1"/>
</dbReference>
<feature type="transmembrane region" description="Helical" evidence="25">
    <location>
        <begin position="388"/>
        <end position="407"/>
    </location>
</feature>
<evidence type="ECO:0000256" key="14">
    <source>
        <dbReference type="ARBA" id="ARBA00044898"/>
    </source>
</evidence>
<keyword evidence="4 25" id="KW-0812">Transmembrane</keyword>
<keyword evidence="5 25" id="KW-1133">Transmembrane helix</keyword>
<evidence type="ECO:0000256" key="2">
    <source>
        <dbReference type="ARBA" id="ARBA00008335"/>
    </source>
</evidence>
<evidence type="ECO:0000256" key="13">
    <source>
        <dbReference type="ARBA" id="ARBA00044893"/>
    </source>
</evidence>
<dbReference type="RefSeq" id="WP_229669390.1">
    <property type="nucleotide sequence ID" value="NZ_BMOB01000013.1"/>
</dbReference>
<dbReference type="InterPro" id="IPR020846">
    <property type="entry name" value="MFS_dom"/>
</dbReference>
<accession>A0A917NDX3</accession>
<gene>
    <name evidence="27" type="ORF">GCM10007966_21590</name>
</gene>
<evidence type="ECO:0000256" key="25">
    <source>
        <dbReference type="SAM" id="Phobius"/>
    </source>
</evidence>
<dbReference type="InterPro" id="IPR011701">
    <property type="entry name" value="MFS"/>
</dbReference>
<evidence type="ECO:0000256" key="20">
    <source>
        <dbReference type="ARBA" id="ARBA00044924"/>
    </source>
</evidence>
<evidence type="ECO:0000256" key="6">
    <source>
        <dbReference type="ARBA" id="ARBA00023136"/>
    </source>
</evidence>
<keyword evidence="6 25" id="KW-0472">Membrane</keyword>
<proteinExistence type="inferred from homology"/>
<comment type="catalytic activity">
    <reaction evidence="15">
        <text>L-arginyl-L-alpha-amino acid(out) = L-arginyl-L-alpha-amino acid(in)</text>
        <dbReference type="Rhea" id="RHEA:79371"/>
        <dbReference type="ChEBI" id="CHEBI:84315"/>
    </reaction>
</comment>
<evidence type="ECO:0000256" key="4">
    <source>
        <dbReference type="ARBA" id="ARBA00022692"/>
    </source>
</evidence>
<evidence type="ECO:0000256" key="16">
    <source>
        <dbReference type="ARBA" id="ARBA00044900"/>
    </source>
</evidence>
<feature type="transmembrane region" description="Helical" evidence="25">
    <location>
        <begin position="222"/>
        <end position="240"/>
    </location>
</feature>
<organism evidence="27 28">
    <name type="scientific">Legionella impletisoli</name>
    <dbReference type="NCBI Taxonomy" id="343510"/>
    <lineage>
        <taxon>Bacteria</taxon>
        <taxon>Pseudomonadati</taxon>
        <taxon>Pseudomonadota</taxon>
        <taxon>Gammaproteobacteria</taxon>
        <taxon>Legionellales</taxon>
        <taxon>Legionellaceae</taxon>
        <taxon>Legionella</taxon>
    </lineage>
</organism>
<comment type="catalytic activity">
    <reaction evidence="12">
        <text>L-lysyl-L-alpha-amino acid(out) = L-lysyl-L-alpha-amino acid(in)</text>
        <dbReference type="Rhea" id="RHEA:79387"/>
        <dbReference type="ChEBI" id="CHEBI:229965"/>
    </reaction>
</comment>
<comment type="caution">
    <text evidence="27">The sequence shown here is derived from an EMBL/GenBank/DDBJ whole genome shotgun (WGS) entry which is preliminary data.</text>
</comment>
<reference evidence="27" key="2">
    <citation type="submission" date="2020-09" db="EMBL/GenBank/DDBJ databases">
        <authorList>
            <person name="Sun Q."/>
            <person name="Ohkuma M."/>
        </authorList>
    </citation>
    <scope>NUCLEOTIDE SEQUENCE</scope>
    <source>
        <strain evidence="27">JCM 13919</strain>
    </source>
</reference>
<comment type="catalytic activity">
    <reaction evidence="11">
        <text>L-alpha-aminoacyl-L-histidine(out) = L-alpha-aminoacyl-L-histidine(in)</text>
        <dbReference type="Rhea" id="RHEA:79375"/>
        <dbReference type="ChEBI" id="CHEBI:229967"/>
    </reaction>
</comment>
<evidence type="ECO:0000256" key="9">
    <source>
        <dbReference type="ARBA" id="ARBA00044878"/>
    </source>
</evidence>
<evidence type="ECO:0000256" key="24">
    <source>
        <dbReference type="ARBA" id="ARBA00046376"/>
    </source>
</evidence>
<evidence type="ECO:0000313" key="27">
    <source>
        <dbReference type="EMBL" id="GGI92654.1"/>
    </source>
</evidence>
<comment type="subcellular location">
    <subcellularLocation>
        <location evidence="1">Lysosome membrane</location>
        <topology evidence="1">Multi-pass membrane protein</topology>
    </subcellularLocation>
</comment>
<evidence type="ECO:0000313" key="28">
    <source>
        <dbReference type="Proteomes" id="UP000630149"/>
    </source>
</evidence>
<evidence type="ECO:0000256" key="3">
    <source>
        <dbReference type="ARBA" id="ARBA00022448"/>
    </source>
</evidence>
<feature type="transmembrane region" description="Helical" evidence="25">
    <location>
        <begin position="260"/>
        <end position="277"/>
    </location>
</feature>
<sequence length="424" mass="46768">MSPNKVTWRGLTVWLICAAFFMYEFLLRTVLGTFQYPIMDDLHLSPMKFAFLSSTAYQVIYGVMQLPVGIITDRFGLKKTLFSAVLICGLANVGFALTHQFDVAFLFRVLMGLGSAFGFVCLLVAVYDWMPRKNIALFIGLSQFIGTLGPMLAAGPLNAMAEEHLVGWRGFFLALALAAVVLGALILGFVENKRETTGKFLILNRDAAIKENLLRIIKQPEIWFIAFFSATIYFAIEYLSENEGTAFLMEKGFTSTFSSYMITFAWLGYALGCPMLGYLSDWIEKRKPVMIGSALAILLGLTGIIYFDLNRAATTICFLLVGIGASGQSIGFAIIAEYCKERYLAVGLAFNNAMIMFCSAINAPLVGYLLSRLSSPGAGHSLATYREAFLILIALALCAVFLSMLMIKETYCKSMRENTVLNPA</sequence>
<feature type="domain" description="Major facilitator superfamily (MFS) profile" evidence="26">
    <location>
        <begin position="12"/>
        <end position="411"/>
    </location>
</feature>
<comment type="catalytic activity">
    <reaction evidence="16">
        <text>L-lysyl-L-lysine(out) = L-lysyl-L-lysine(in)</text>
        <dbReference type="Rhea" id="RHEA:79403"/>
        <dbReference type="ChEBI" id="CHEBI:229956"/>
    </reaction>
</comment>
<evidence type="ECO:0000256" key="11">
    <source>
        <dbReference type="ARBA" id="ARBA00044884"/>
    </source>
</evidence>
<comment type="catalytic activity">
    <reaction evidence="20">
        <text>L-lysyl-glycine(out) = L-lysyl-glycine(in)</text>
        <dbReference type="Rhea" id="RHEA:79407"/>
        <dbReference type="ChEBI" id="CHEBI:191202"/>
    </reaction>
</comment>
<comment type="function">
    <text evidence="23">Lysosomal dipeptide uniporter that selectively exports lysine, arginine or histidine-containing dipeptides with a net positive charge from the lysosome lumen into the cytosol. Could play a role in a specific type of protein O-glycosylation indirectly regulating macrophages migration and tissue invasion. Also essential for liver homeostasis.</text>
</comment>
<evidence type="ECO:0000256" key="10">
    <source>
        <dbReference type="ARBA" id="ARBA00044881"/>
    </source>
</evidence>
<comment type="catalytic activity">
    <reaction evidence="9">
        <text>L-histidyl-glycine(out) = L-histidyl-glycine(in)</text>
        <dbReference type="Rhea" id="RHEA:79395"/>
        <dbReference type="ChEBI" id="CHEBI:229957"/>
    </reaction>
</comment>
<feature type="transmembrane region" description="Helical" evidence="25">
    <location>
        <begin position="289"/>
        <end position="307"/>
    </location>
</feature>
<comment type="catalytic activity">
    <reaction evidence="13">
        <text>L-alpha-aminoacyl-L-lysine(out) = L-alpha-aminoacyl-L-lysine(in)</text>
        <dbReference type="Rhea" id="RHEA:79383"/>
        <dbReference type="ChEBI" id="CHEBI:229966"/>
    </reaction>
</comment>
<reference evidence="27" key="1">
    <citation type="journal article" date="2014" name="Int. J. Syst. Evol. Microbiol.">
        <title>Complete genome sequence of Corynebacterium casei LMG S-19264T (=DSM 44701T), isolated from a smear-ripened cheese.</title>
        <authorList>
            <consortium name="US DOE Joint Genome Institute (JGI-PGF)"/>
            <person name="Walter F."/>
            <person name="Albersmeier A."/>
            <person name="Kalinowski J."/>
            <person name="Ruckert C."/>
        </authorList>
    </citation>
    <scope>NUCLEOTIDE SEQUENCE</scope>
    <source>
        <strain evidence="27">JCM 13919</strain>
    </source>
</reference>
<evidence type="ECO:0000256" key="8">
    <source>
        <dbReference type="ARBA" id="ARBA00044876"/>
    </source>
</evidence>
<comment type="catalytic activity">
    <reaction evidence="10">
        <text>L-alpha-aminoacyl-L-arginine(out) = L-alpha-aminoacyl-L-arginine(in)</text>
        <dbReference type="Rhea" id="RHEA:79367"/>
        <dbReference type="ChEBI" id="CHEBI:229968"/>
    </reaction>
</comment>
<evidence type="ECO:0000256" key="7">
    <source>
        <dbReference type="ARBA" id="ARBA00023228"/>
    </source>
</evidence>
<name>A0A917NDX3_9GAMM</name>
<evidence type="ECO:0000256" key="1">
    <source>
        <dbReference type="ARBA" id="ARBA00004155"/>
    </source>
</evidence>
<feature type="transmembrane region" description="Helical" evidence="25">
    <location>
        <begin position="343"/>
        <end position="368"/>
    </location>
</feature>
<dbReference type="GO" id="GO:0005765">
    <property type="term" value="C:lysosomal membrane"/>
    <property type="evidence" value="ECO:0007669"/>
    <property type="project" value="UniProtKB-SubCell"/>
</dbReference>
<evidence type="ECO:0000256" key="15">
    <source>
        <dbReference type="ARBA" id="ARBA00044899"/>
    </source>
</evidence>
<dbReference type="Pfam" id="PF07690">
    <property type="entry name" value="MFS_1"/>
    <property type="match status" value="2"/>
</dbReference>
<dbReference type="InterPro" id="IPR036259">
    <property type="entry name" value="MFS_trans_sf"/>
</dbReference>
<feature type="transmembrane region" description="Helical" evidence="25">
    <location>
        <begin position="80"/>
        <end position="99"/>
    </location>
</feature>
<dbReference type="PROSITE" id="PS50850">
    <property type="entry name" value="MFS"/>
    <property type="match status" value="1"/>
</dbReference>
<dbReference type="SUPFAM" id="SSF103473">
    <property type="entry name" value="MFS general substrate transporter"/>
    <property type="match status" value="1"/>
</dbReference>
<dbReference type="Proteomes" id="UP000630149">
    <property type="component" value="Unassembled WGS sequence"/>
</dbReference>
<keyword evidence="28" id="KW-1185">Reference proteome</keyword>
<comment type="subunit">
    <text evidence="24">Homodimer. Interacts with lysosomal protein GLMP (via lumenal domain); the interaction starts while both proteins are still in the endoplasmic reticulum and is required for stabilization of MFSD1 in lysosomes but has no direct effect on its targeting to lysosomes or transporter activity.</text>
</comment>
<evidence type="ECO:0000256" key="5">
    <source>
        <dbReference type="ARBA" id="ARBA00022989"/>
    </source>
</evidence>
<feature type="transmembrane region" description="Helical" evidence="25">
    <location>
        <begin position="134"/>
        <end position="154"/>
    </location>
</feature>
<comment type="catalytic activity">
    <reaction evidence="17">
        <text>L-arginyl-glycine(out) = L-arginyl-glycine(in)</text>
        <dbReference type="Rhea" id="RHEA:79391"/>
        <dbReference type="ChEBI" id="CHEBI:229955"/>
    </reaction>
</comment>
<dbReference type="PANTHER" id="PTHR23512:SF3">
    <property type="entry name" value="MAJOR FACILITATOR SUPERFAMILY DOMAIN-CONTAINING PROTEIN 1"/>
    <property type="match status" value="1"/>
</dbReference>
<evidence type="ECO:0000259" key="26">
    <source>
        <dbReference type="PROSITE" id="PS50850"/>
    </source>
</evidence>